<dbReference type="InterPro" id="IPR045632">
    <property type="entry name" value="DUF6314"/>
</dbReference>
<reference evidence="2" key="1">
    <citation type="submission" date="2021-05" db="EMBL/GenBank/DDBJ databases">
        <title>Novel Bacillus species.</title>
        <authorList>
            <person name="Liu G."/>
        </authorList>
    </citation>
    <scope>NUCLEOTIDE SEQUENCE</scope>
    <source>
        <strain evidence="2">FJAT-50051</strain>
    </source>
</reference>
<evidence type="ECO:0000259" key="1">
    <source>
        <dbReference type="Pfam" id="PF19834"/>
    </source>
</evidence>
<comment type="caution">
    <text evidence="2">The sequence shown here is derived from an EMBL/GenBank/DDBJ whole genome shotgun (WGS) entry which is preliminary data.</text>
</comment>
<organism evidence="2">
    <name type="scientific">Neobacillus citreus</name>
    <dbReference type="NCBI Taxonomy" id="2833578"/>
    <lineage>
        <taxon>Bacteria</taxon>
        <taxon>Bacillati</taxon>
        <taxon>Bacillota</taxon>
        <taxon>Bacilli</taxon>
        <taxon>Bacillales</taxon>
        <taxon>Bacillaceae</taxon>
        <taxon>Neobacillus</taxon>
    </lineage>
</organism>
<feature type="domain" description="DUF6314" evidence="1">
    <location>
        <begin position="2"/>
        <end position="119"/>
    </location>
</feature>
<proteinExistence type="predicted"/>
<dbReference type="Pfam" id="PF19834">
    <property type="entry name" value="DUF6314"/>
    <property type="match status" value="1"/>
</dbReference>
<name>A0A942SYP3_9BACI</name>
<dbReference type="AlphaFoldDB" id="A0A942SYP3"/>
<evidence type="ECO:0000313" key="2">
    <source>
        <dbReference type="EMBL" id="MBS4182118.1"/>
    </source>
</evidence>
<protein>
    <recommendedName>
        <fullName evidence="1">DUF6314 domain-containing protein</fullName>
    </recommendedName>
</protein>
<gene>
    <name evidence="2" type="ORF">KHB02_12045</name>
</gene>
<sequence length="125" mass="14109">MTDRLAGVDGRVTGTTTLVRTGPDEVRWDESGTMTLDGRTVPVSRTLFVRRDGGDRSAWVVHFSDGRVFHPWIWGTVVTHACTPDDYTGVLDGDDERWTVRWEARGPAKDYTLTSELRRRTRAAD</sequence>
<dbReference type="EMBL" id="JAGYPE010000002">
    <property type="protein sequence ID" value="MBS4182118.1"/>
    <property type="molecule type" value="Genomic_DNA"/>
</dbReference>
<accession>A0A942SYP3</accession>